<dbReference type="RefSeq" id="WP_182296087.1">
    <property type="nucleotide sequence ID" value="NZ_CP059851.1"/>
</dbReference>
<dbReference type="PANTHER" id="PTHR11076">
    <property type="entry name" value="DNA REPAIR POLYMERASE UMUC / TRANSFERASE FAMILY MEMBER"/>
    <property type="match status" value="1"/>
</dbReference>
<evidence type="ECO:0000256" key="11">
    <source>
        <dbReference type="ARBA" id="ARBA00049244"/>
    </source>
</evidence>
<evidence type="ECO:0000256" key="2">
    <source>
        <dbReference type="ARBA" id="ARBA00011245"/>
    </source>
</evidence>
<evidence type="ECO:0000256" key="5">
    <source>
        <dbReference type="ARBA" id="ARBA00022695"/>
    </source>
</evidence>
<dbReference type="KEGG" id="sand:H3309_16240"/>
<dbReference type="GO" id="GO:0006281">
    <property type="term" value="P:DNA repair"/>
    <property type="evidence" value="ECO:0007669"/>
    <property type="project" value="UniProtKB-KW"/>
</dbReference>
<dbReference type="Gene3D" id="3.30.1490.100">
    <property type="entry name" value="DNA polymerase, Y-family, little finger domain"/>
    <property type="match status" value="1"/>
</dbReference>
<dbReference type="Pfam" id="PF00817">
    <property type="entry name" value="IMS"/>
    <property type="match status" value="1"/>
</dbReference>
<evidence type="ECO:0000256" key="4">
    <source>
        <dbReference type="ARBA" id="ARBA00022679"/>
    </source>
</evidence>
<name>A0A7G5IHI2_9SPHN</name>
<evidence type="ECO:0000256" key="1">
    <source>
        <dbReference type="ARBA" id="ARBA00010945"/>
    </source>
</evidence>
<feature type="domain" description="UmuC" evidence="12">
    <location>
        <begin position="9"/>
        <end position="192"/>
    </location>
</feature>
<dbReference type="FunFam" id="3.40.1170.60:FF:000003">
    <property type="entry name" value="DNA polymerase eta"/>
    <property type="match status" value="1"/>
</dbReference>
<sequence>MFSCAMLRWLYLDLNSFFASVHQQLRPELRGRPVAVGPESVDSGTIIAASYEAKAFGVKTGMRVGEAKLRCPGLVFVGSGHDAYIQIHHKILNEVERHIPVTKVCSIDEFACRLLDNENDPAHALALAKRIKAGIARNVGECLTSSIGIAPTRLLAKIAGDMQKPDGLTLIEAHELPQRLYPLPLRDIPGVGAKMEARLAARGITTMQALLERNPMAAGSAWGSVVGARLWWMLHGHEIADAPAKSKSLGHSHVLAPQLRDAETVRLTARRLLLKAATRLRSGDFLTRHVTLHARFEDRYGWAETRRVAPTNDSYPLLEALGDLWPVLHQVIRARGVRVRTIGVTFDDIAPRIGAQGNLFEFAATRPVRTPALSAALDRLNRRFGRDTVTLGPPPVGRAREMGAKIAFGQIPERAEFHA</sequence>
<accession>A0A7G5IHI2</accession>
<evidence type="ECO:0000313" key="14">
    <source>
        <dbReference type="Proteomes" id="UP000515292"/>
    </source>
</evidence>
<keyword evidence="5" id="KW-0548">Nucleotidyltransferase</keyword>
<proteinExistence type="inferred from homology"/>
<keyword evidence="8" id="KW-0460">Magnesium</keyword>
<dbReference type="InterPro" id="IPR036775">
    <property type="entry name" value="DNA_pol_Y-fam_lit_finger_sf"/>
</dbReference>
<organism evidence="13 14">
    <name type="scientific">Sandaracinobacteroides saxicola</name>
    <dbReference type="NCBI Taxonomy" id="2759707"/>
    <lineage>
        <taxon>Bacteria</taxon>
        <taxon>Pseudomonadati</taxon>
        <taxon>Pseudomonadota</taxon>
        <taxon>Alphaproteobacteria</taxon>
        <taxon>Sphingomonadales</taxon>
        <taxon>Sphingosinicellaceae</taxon>
        <taxon>Sandaracinobacteroides</taxon>
    </lineage>
</organism>
<dbReference type="InterPro" id="IPR043128">
    <property type="entry name" value="Rev_trsase/Diguanyl_cyclase"/>
</dbReference>
<keyword evidence="4" id="KW-0808">Transferase</keyword>
<dbReference type="Pfam" id="PF11799">
    <property type="entry name" value="IMS_C"/>
    <property type="match status" value="1"/>
</dbReference>
<dbReference type="GO" id="GO:0009432">
    <property type="term" value="P:SOS response"/>
    <property type="evidence" value="ECO:0007669"/>
    <property type="project" value="TreeGrafter"/>
</dbReference>
<evidence type="ECO:0000259" key="12">
    <source>
        <dbReference type="PROSITE" id="PS50173"/>
    </source>
</evidence>
<evidence type="ECO:0000256" key="7">
    <source>
        <dbReference type="ARBA" id="ARBA00022763"/>
    </source>
</evidence>
<reference evidence="13 14" key="1">
    <citation type="submission" date="2020-07" db="EMBL/GenBank/DDBJ databases">
        <title>Complete genome sequence for Sandaracinobacter sp. M6.</title>
        <authorList>
            <person name="Tang Y."/>
            <person name="Liu Q."/>
            <person name="Guo Z."/>
            <person name="Lei P."/>
            <person name="Huang B."/>
        </authorList>
    </citation>
    <scope>NUCLEOTIDE SEQUENCE [LARGE SCALE GENOMIC DNA]</scope>
    <source>
        <strain evidence="13 14">M6</strain>
    </source>
</reference>
<evidence type="ECO:0000313" key="13">
    <source>
        <dbReference type="EMBL" id="QMW22824.1"/>
    </source>
</evidence>
<comment type="subunit">
    <text evidence="2">Monomer.</text>
</comment>
<evidence type="ECO:0000256" key="10">
    <source>
        <dbReference type="ARBA" id="ARBA00025589"/>
    </source>
</evidence>
<dbReference type="EC" id="2.7.7.7" evidence="3"/>
<evidence type="ECO:0000256" key="8">
    <source>
        <dbReference type="ARBA" id="ARBA00022842"/>
    </source>
</evidence>
<gene>
    <name evidence="13" type="ORF">H3309_16240</name>
</gene>
<dbReference type="SUPFAM" id="SSF100879">
    <property type="entry name" value="Lesion bypass DNA polymerase (Y-family), little finger domain"/>
    <property type="match status" value="1"/>
</dbReference>
<dbReference type="GO" id="GO:0005829">
    <property type="term" value="C:cytosol"/>
    <property type="evidence" value="ECO:0007669"/>
    <property type="project" value="TreeGrafter"/>
</dbReference>
<comment type="similarity">
    <text evidence="1">Belongs to the DNA polymerase type-Y family.</text>
</comment>
<dbReference type="GO" id="GO:0046872">
    <property type="term" value="F:metal ion binding"/>
    <property type="evidence" value="ECO:0007669"/>
    <property type="project" value="UniProtKB-KW"/>
</dbReference>
<keyword evidence="6" id="KW-0479">Metal-binding</keyword>
<dbReference type="InterPro" id="IPR043502">
    <property type="entry name" value="DNA/RNA_pol_sf"/>
</dbReference>
<evidence type="ECO:0000256" key="6">
    <source>
        <dbReference type="ARBA" id="ARBA00022723"/>
    </source>
</evidence>
<dbReference type="SUPFAM" id="SSF56672">
    <property type="entry name" value="DNA/RNA polymerases"/>
    <property type="match status" value="1"/>
</dbReference>
<dbReference type="InterPro" id="IPR017961">
    <property type="entry name" value="DNA_pol_Y-fam_little_finger"/>
</dbReference>
<dbReference type="GO" id="GO:0042276">
    <property type="term" value="P:error-prone translesion synthesis"/>
    <property type="evidence" value="ECO:0007669"/>
    <property type="project" value="TreeGrafter"/>
</dbReference>
<evidence type="ECO:0000256" key="3">
    <source>
        <dbReference type="ARBA" id="ARBA00012417"/>
    </source>
</evidence>
<dbReference type="PROSITE" id="PS50173">
    <property type="entry name" value="UMUC"/>
    <property type="match status" value="1"/>
</dbReference>
<keyword evidence="14" id="KW-1185">Reference proteome</keyword>
<dbReference type="InterPro" id="IPR001126">
    <property type="entry name" value="UmuC"/>
</dbReference>
<dbReference type="InterPro" id="IPR024728">
    <property type="entry name" value="PolY_HhH_motif"/>
</dbReference>
<dbReference type="Pfam" id="PF11798">
    <property type="entry name" value="IMS_HHH"/>
    <property type="match status" value="1"/>
</dbReference>
<dbReference type="Proteomes" id="UP000515292">
    <property type="component" value="Chromosome"/>
</dbReference>
<keyword evidence="9" id="KW-0234">DNA repair</keyword>
<dbReference type="EMBL" id="CP059851">
    <property type="protein sequence ID" value="QMW22824.1"/>
    <property type="molecule type" value="Genomic_DNA"/>
</dbReference>
<dbReference type="GO" id="GO:0003887">
    <property type="term" value="F:DNA-directed DNA polymerase activity"/>
    <property type="evidence" value="ECO:0007669"/>
    <property type="project" value="UniProtKB-KW"/>
</dbReference>
<comment type="catalytic activity">
    <reaction evidence="11">
        <text>DNA(n) + a 2'-deoxyribonucleoside 5'-triphosphate = DNA(n+1) + diphosphate</text>
        <dbReference type="Rhea" id="RHEA:22508"/>
        <dbReference type="Rhea" id="RHEA-COMP:17339"/>
        <dbReference type="Rhea" id="RHEA-COMP:17340"/>
        <dbReference type="ChEBI" id="CHEBI:33019"/>
        <dbReference type="ChEBI" id="CHEBI:61560"/>
        <dbReference type="ChEBI" id="CHEBI:173112"/>
        <dbReference type="EC" id="2.7.7.7"/>
    </reaction>
</comment>
<comment type="function">
    <text evidence="10">Poorly processive, error-prone DNA polymerase involved in untargeted mutagenesis. Copies undamaged DNA at stalled replication forks, which arise in vivo from mismatched or misaligned primer ends. These misaligned primers can be extended by PolIV. Exhibits no 3'-5' exonuclease (proofreading) activity. May be involved in translesional synthesis, in conjunction with the beta clamp from PolIII.</text>
</comment>
<evidence type="ECO:0000256" key="9">
    <source>
        <dbReference type="ARBA" id="ARBA00023204"/>
    </source>
</evidence>
<dbReference type="InterPro" id="IPR050116">
    <property type="entry name" value="DNA_polymerase-Y"/>
</dbReference>
<keyword evidence="7" id="KW-0227">DNA damage</keyword>
<dbReference type="PANTHER" id="PTHR11076:SF33">
    <property type="entry name" value="DNA POLYMERASE KAPPA"/>
    <property type="match status" value="1"/>
</dbReference>
<protein>
    <recommendedName>
        <fullName evidence="3">DNA-directed DNA polymerase</fullName>
        <ecNumber evidence="3">2.7.7.7</ecNumber>
    </recommendedName>
</protein>
<dbReference type="Gene3D" id="1.10.150.20">
    <property type="entry name" value="5' to 3' exonuclease, C-terminal subdomain"/>
    <property type="match status" value="1"/>
</dbReference>
<dbReference type="GO" id="GO:0003684">
    <property type="term" value="F:damaged DNA binding"/>
    <property type="evidence" value="ECO:0007669"/>
    <property type="project" value="InterPro"/>
</dbReference>
<dbReference type="AlphaFoldDB" id="A0A7G5IHI2"/>
<dbReference type="Gene3D" id="3.40.1170.60">
    <property type="match status" value="1"/>
</dbReference>
<dbReference type="CDD" id="cd00424">
    <property type="entry name" value="PolY"/>
    <property type="match status" value="1"/>
</dbReference>
<dbReference type="Gene3D" id="3.30.70.270">
    <property type="match status" value="1"/>
</dbReference>